<sequence length="256" mass="28200">MTDDTPPQKELPFTAPKRRAKKASTALVVPEHRATKRRVFIWVGRILGGIAAFYMALILLFAVVPPPINLYQLGEAWRLGGIQKDWVSIDEMTPALGRSAVAAEDANFCLHWGFDMKAIREAVSEGSNRGASTISQQMVKNVFLWHGRSWLRKAMEAAMTPVVELFWSKSRILEVYLNVAEFGTGVFGVQAAAQHYFGVDARDLTPTQAARLAAVLPDPQNRNAAKPSNFVRRRTAAIISGAETIAADGRSACFEE</sequence>
<keyword evidence="3 11" id="KW-0328">Glycosyltransferase</keyword>
<feature type="transmembrane region" description="Helical" evidence="11">
    <location>
        <begin position="39"/>
        <end position="64"/>
    </location>
</feature>
<dbReference type="KEGG" id="geh:HYN69_16960"/>
<comment type="function">
    <text evidence="11">Peptidoglycan polymerase that catalyzes glycan chain elongation from lipid-linked precursors.</text>
</comment>
<evidence type="ECO:0000256" key="7">
    <source>
        <dbReference type="ARBA" id="ARBA00022984"/>
    </source>
</evidence>
<evidence type="ECO:0000256" key="6">
    <source>
        <dbReference type="ARBA" id="ARBA00022960"/>
    </source>
</evidence>
<evidence type="ECO:0000256" key="1">
    <source>
        <dbReference type="ARBA" id="ARBA00022475"/>
    </source>
</evidence>
<dbReference type="HAMAP" id="MF_00766">
    <property type="entry name" value="PGT_MtgA"/>
    <property type="match status" value="1"/>
</dbReference>
<keyword evidence="14" id="KW-1185">Reference proteome</keyword>
<name>A0A2S0URQ2_9RHOB</name>
<dbReference type="Pfam" id="PF00912">
    <property type="entry name" value="Transgly"/>
    <property type="match status" value="1"/>
</dbReference>
<dbReference type="InterPro" id="IPR001264">
    <property type="entry name" value="Glyco_trans_51"/>
</dbReference>
<dbReference type="GO" id="GO:0008955">
    <property type="term" value="F:peptidoglycan glycosyltransferase activity"/>
    <property type="evidence" value="ECO:0007669"/>
    <property type="project" value="UniProtKB-UniRule"/>
</dbReference>
<comment type="subcellular location">
    <subcellularLocation>
        <location evidence="11">Cell inner membrane</location>
        <topology evidence="11">Single-pass membrane protein</topology>
    </subcellularLocation>
</comment>
<evidence type="ECO:0000259" key="12">
    <source>
        <dbReference type="Pfam" id="PF00912"/>
    </source>
</evidence>
<protein>
    <recommendedName>
        <fullName evidence="11">Biosynthetic peptidoglycan transglycosylase</fullName>
        <ecNumber evidence="11">2.4.99.28</ecNumber>
    </recommendedName>
    <alternativeName>
        <fullName evidence="11">Glycan polymerase</fullName>
    </alternativeName>
    <alternativeName>
        <fullName evidence="11">Peptidoglycan glycosyltransferase MtgA</fullName>
        <shortName evidence="11">PGT</shortName>
    </alternativeName>
</protein>
<evidence type="ECO:0000256" key="9">
    <source>
        <dbReference type="ARBA" id="ARBA00023136"/>
    </source>
</evidence>
<evidence type="ECO:0000256" key="2">
    <source>
        <dbReference type="ARBA" id="ARBA00022519"/>
    </source>
</evidence>
<dbReference type="InterPro" id="IPR011812">
    <property type="entry name" value="Pep_trsgly"/>
</dbReference>
<dbReference type="EC" id="2.4.99.28" evidence="11"/>
<evidence type="ECO:0000256" key="4">
    <source>
        <dbReference type="ARBA" id="ARBA00022679"/>
    </source>
</evidence>
<dbReference type="RefSeq" id="WP_108437287.1">
    <property type="nucleotide sequence ID" value="NZ_CP028918.1"/>
</dbReference>
<dbReference type="GO" id="GO:0009252">
    <property type="term" value="P:peptidoglycan biosynthetic process"/>
    <property type="evidence" value="ECO:0007669"/>
    <property type="project" value="UniProtKB-UniRule"/>
</dbReference>
<comment type="pathway">
    <text evidence="11">Cell wall biogenesis; peptidoglycan biosynthesis.</text>
</comment>
<dbReference type="EMBL" id="CP028918">
    <property type="protein sequence ID" value="AWB50477.1"/>
    <property type="molecule type" value="Genomic_DNA"/>
</dbReference>
<keyword evidence="4 11" id="KW-0808">Transferase</keyword>
<dbReference type="NCBIfam" id="TIGR02070">
    <property type="entry name" value="mono_pep_trsgly"/>
    <property type="match status" value="1"/>
</dbReference>
<dbReference type="UniPathway" id="UPA00219"/>
<reference evidence="13 14" key="1">
    <citation type="submission" date="2018-04" db="EMBL/GenBank/DDBJ databases">
        <title>Genome sequencing of Gemmobacter.</title>
        <authorList>
            <person name="Yi H."/>
            <person name="Baek M.-G."/>
        </authorList>
    </citation>
    <scope>NUCLEOTIDE SEQUENCE [LARGE SCALE GENOMIC DNA]</scope>
    <source>
        <strain evidence="13 14">HYN0069</strain>
    </source>
</reference>
<keyword evidence="1 11" id="KW-1003">Cell membrane</keyword>
<keyword evidence="6 11" id="KW-0133">Cell shape</keyword>
<dbReference type="GO" id="GO:0071555">
    <property type="term" value="P:cell wall organization"/>
    <property type="evidence" value="ECO:0007669"/>
    <property type="project" value="UniProtKB-KW"/>
</dbReference>
<dbReference type="SUPFAM" id="SSF53955">
    <property type="entry name" value="Lysozyme-like"/>
    <property type="match status" value="1"/>
</dbReference>
<proteinExistence type="inferred from homology"/>
<dbReference type="InterPro" id="IPR036950">
    <property type="entry name" value="PBP_transglycosylase"/>
</dbReference>
<dbReference type="OrthoDB" id="9766909at2"/>
<dbReference type="PANTHER" id="PTHR30400">
    <property type="entry name" value="MONOFUNCTIONAL BIOSYNTHETIC PEPTIDOGLYCAN TRANSGLYCOSYLASE"/>
    <property type="match status" value="1"/>
</dbReference>
<organism evidence="13 14">
    <name type="scientific">Paragemmobacter aquarius</name>
    <dbReference type="NCBI Taxonomy" id="2169400"/>
    <lineage>
        <taxon>Bacteria</taxon>
        <taxon>Pseudomonadati</taxon>
        <taxon>Pseudomonadota</taxon>
        <taxon>Alphaproteobacteria</taxon>
        <taxon>Rhodobacterales</taxon>
        <taxon>Paracoccaceae</taxon>
        <taxon>Paragemmobacter</taxon>
    </lineage>
</organism>
<keyword evidence="7 11" id="KW-0573">Peptidoglycan synthesis</keyword>
<comment type="catalytic activity">
    <reaction evidence="11">
        <text>[GlcNAc-(1-&gt;4)-Mur2Ac(oyl-L-Ala-gamma-D-Glu-L-Lys-D-Ala-D-Ala)](n)-di-trans,octa-cis-undecaprenyl diphosphate + beta-D-GlcNAc-(1-&gt;4)-Mur2Ac(oyl-L-Ala-gamma-D-Glu-L-Lys-D-Ala-D-Ala)-di-trans,octa-cis-undecaprenyl diphosphate = [GlcNAc-(1-&gt;4)-Mur2Ac(oyl-L-Ala-gamma-D-Glu-L-Lys-D-Ala-D-Ala)](n+1)-di-trans,octa-cis-undecaprenyl diphosphate + di-trans,octa-cis-undecaprenyl diphosphate + H(+)</text>
        <dbReference type="Rhea" id="RHEA:23708"/>
        <dbReference type="Rhea" id="RHEA-COMP:9602"/>
        <dbReference type="Rhea" id="RHEA-COMP:9603"/>
        <dbReference type="ChEBI" id="CHEBI:15378"/>
        <dbReference type="ChEBI" id="CHEBI:58405"/>
        <dbReference type="ChEBI" id="CHEBI:60033"/>
        <dbReference type="ChEBI" id="CHEBI:78435"/>
        <dbReference type="EC" id="2.4.99.28"/>
    </reaction>
</comment>
<evidence type="ECO:0000313" key="13">
    <source>
        <dbReference type="EMBL" id="AWB50477.1"/>
    </source>
</evidence>
<keyword evidence="2 11" id="KW-0997">Cell inner membrane</keyword>
<evidence type="ECO:0000256" key="8">
    <source>
        <dbReference type="ARBA" id="ARBA00022989"/>
    </source>
</evidence>
<evidence type="ECO:0000256" key="3">
    <source>
        <dbReference type="ARBA" id="ARBA00022676"/>
    </source>
</evidence>
<accession>A0A2S0URQ2</accession>
<evidence type="ECO:0000256" key="10">
    <source>
        <dbReference type="ARBA" id="ARBA00023316"/>
    </source>
</evidence>
<comment type="similarity">
    <text evidence="11">Belongs to the glycosyltransferase 51 family.</text>
</comment>
<dbReference type="Proteomes" id="UP000244496">
    <property type="component" value="Chromosome"/>
</dbReference>
<evidence type="ECO:0000256" key="5">
    <source>
        <dbReference type="ARBA" id="ARBA00022692"/>
    </source>
</evidence>
<evidence type="ECO:0000256" key="11">
    <source>
        <dbReference type="HAMAP-Rule" id="MF_00766"/>
    </source>
</evidence>
<evidence type="ECO:0000313" key="14">
    <source>
        <dbReference type="Proteomes" id="UP000244496"/>
    </source>
</evidence>
<dbReference type="GO" id="GO:0008360">
    <property type="term" value="P:regulation of cell shape"/>
    <property type="evidence" value="ECO:0007669"/>
    <property type="project" value="UniProtKB-KW"/>
</dbReference>
<dbReference type="GO" id="GO:0005886">
    <property type="term" value="C:plasma membrane"/>
    <property type="evidence" value="ECO:0007669"/>
    <property type="project" value="UniProtKB-SubCell"/>
</dbReference>
<dbReference type="PANTHER" id="PTHR30400:SF0">
    <property type="entry name" value="BIOSYNTHETIC PEPTIDOGLYCAN TRANSGLYCOSYLASE"/>
    <property type="match status" value="1"/>
</dbReference>
<dbReference type="InterPro" id="IPR023346">
    <property type="entry name" value="Lysozyme-like_dom_sf"/>
</dbReference>
<dbReference type="GO" id="GO:0016763">
    <property type="term" value="F:pentosyltransferase activity"/>
    <property type="evidence" value="ECO:0007669"/>
    <property type="project" value="InterPro"/>
</dbReference>
<keyword evidence="8 11" id="KW-1133">Transmembrane helix</keyword>
<keyword evidence="9 11" id="KW-0472">Membrane</keyword>
<dbReference type="Gene3D" id="1.10.3810.10">
    <property type="entry name" value="Biosynthetic peptidoglycan transglycosylase-like"/>
    <property type="match status" value="1"/>
</dbReference>
<dbReference type="GO" id="GO:0009274">
    <property type="term" value="C:peptidoglycan-based cell wall"/>
    <property type="evidence" value="ECO:0007669"/>
    <property type="project" value="InterPro"/>
</dbReference>
<keyword evidence="10 11" id="KW-0961">Cell wall biogenesis/degradation</keyword>
<keyword evidence="5 11" id="KW-0812">Transmembrane</keyword>
<gene>
    <name evidence="11" type="primary">mtgA</name>
    <name evidence="13" type="ORF">HYN69_16960</name>
</gene>
<dbReference type="AlphaFoldDB" id="A0A2S0URQ2"/>
<feature type="domain" description="Glycosyl transferase family 51" evidence="12">
    <location>
        <begin position="83"/>
        <end position="239"/>
    </location>
</feature>